<evidence type="ECO:0000256" key="9">
    <source>
        <dbReference type="ARBA" id="ARBA00023157"/>
    </source>
</evidence>
<evidence type="ECO:0000256" key="7">
    <source>
        <dbReference type="ARBA" id="ARBA00022638"/>
    </source>
</evidence>
<keyword evidence="5" id="KW-0964">Secreted</keyword>
<dbReference type="InterPro" id="IPR018077">
    <property type="entry name" value="Glyco_hydro_fam25_subgr"/>
</dbReference>
<keyword evidence="10 13" id="KW-0326">Glycosidase</keyword>
<dbReference type="OrthoDB" id="287365at2"/>
<dbReference type="Gene3D" id="3.20.20.80">
    <property type="entry name" value="Glycosidases"/>
    <property type="match status" value="1"/>
</dbReference>
<dbReference type="FunFam" id="3.20.20.80:FF:000060">
    <property type="entry name" value="Lysozyme M1"/>
    <property type="match status" value="1"/>
</dbReference>
<keyword evidence="12" id="KW-0732">Signal</keyword>
<dbReference type="GO" id="GO:0009253">
    <property type="term" value="P:peptidoglycan catabolic process"/>
    <property type="evidence" value="ECO:0007669"/>
    <property type="project" value="InterPro"/>
</dbReference>
<sequence>MARDRARLPRRVRVRVRVALSALPALLALGSAALAVPAGASAGPAGHDVSSHQRNVDWASAKSRGASFVYVKATESTSYRNPYFGQQYGGARRAGLVRGAYHFAVPDQSSGRAQADYFVRNGGGWSGDGWTLPPAVDLEHNPYGKDAKGGSGAPCYGLSPAAMTDWIAGFSDEVRLRTGRRPVIYTTTLWWNECTGRSRAFGADHALWLARYAAAPGALPTGWSYWTFWQHAGGSGRLPGDQNLFYGSFAQLRRFATGR</sequence>
<dbReference type="CDD" id="cd06412">
    <property type="entry name" value="GH25_CH-type"/>
    <property type="match status" value="1"/>
</dbReference>
<dbReference type="RefSeq" id="WP_120724595.1">
    <property type="nucleotide sequence ID" value="NZ_CP032698.1"/>
</dbReference>
<proteinExistence type="inferred from homology"/>
<dbReference type="EMBL" id="CP032698">
    <property type="protein sequence ID" value="AYG83672.1"/>
    <property type="molecule type" value="Genomic_DNA"/>
</dbReference>
<evidence type="ECO:0000256" key="6">
    <source>
        <dbReference type="ARBA" id="ARBA00022529"/>
    </source>
</evidence>
<keyword evidence="7" id="KW-0081">Bacteriolytic enzyme</keyword>
<evidence type="ECO:0000256" key="1">
    <source>
        <dbReference type="ARBA" id="ARBA00000632"/>
    </source>
</evidence>
<evidence type="ECO:0000256" key="4">
    <source>
        <dbReference type="ARBA" id="ARBA00012732"/>
    </source>
</evidence>
<evidence type="ECO:0000256" key="10">
    <source>
        <dbReference type="ARBA" id="ARBA00023295"/>
    </source>
</evidence>
<evidence type="ECO:0000256" key="8">
    <source>
        <dbReference type="ARBA" id="ARBA00022801"/>
    </source>
</evidence>
<dbReference type="SMART" id="SM00641">
    <property type="entry name" value="Glyco_25"/>
    <property type="match status" value="1"/>
</dbReference>
<dbReference type="PROSITE" id="PS51904">
    <property type="entry name" value="GLYCOSYL_HYDROL_F25_2"/>
    <property type="match status" value="1"/>
</dbReference>
<dbReference type="GO" id="GO:0042742">
    <property type="term" value="P:defense response to bacterium"/>
    <property type="evidence" value="ECO:0007669"/>
    <property type="project" value="UniProtKB-KW"/>
</dbReference>
<organism evidence="13 14">
    <name type="scientific">Streptomyces hundungensis</name>
    <dbReference type="NCBI Taxonomy" id="1077946"/>
    <lineage>
        <taxon>Bacteria</taxon>
        <taxon>Bacillati</taxon>
        <taxon>Actinomycetota</taxon>
        <taxon>Actinomycetes</taxon>
        <taxon>Kitasatosporales</taxon>
        <taxon>Streptomycetaceae</taxon>
        <taxon>Streptomyces</taxon>
    </lineage>
</organism>
<dbReference type="PANTHER" id="PTHR34135:SF2">
    <property type="entry name" value="LYSOZYME"/>
    <property type="match status" value="1"/>
</dbReference>
<feature type="chain" id="PRO_5039617774" description="lysozyme" evidence="12">
    <location>
        <begin position="36"/>
        <end position="259"/>
    </location>
</feature>
<keyword evidence="8 13" id="KW-0378">Hydrolase</keyword>
<dbReference type="SUPFAM" id="SSF51445">
    <property type="entry name" value="(Trans)glycosidases"/>
    <property type="match status" value="1"/>
</dbReference>
<dbReference type="GO" id="GO:0031640">
    <property type="term" value="P:killing of cells of another organism"/>
    <property type="evidence" value="ECO:0007669"/>
    <property type="project" value="UniProtKB-KW"/>
</dbReference>
<name>A0A387HQP7_9ACTN</name>
<dbReference type="EC" id="3.2.1.17" evidence="4"/>
<evidence type="ECO:0000256" key="12">
    <source>
        <dbReference type="SAM" id="SignalP"/>
    </source>
</evidence>
<dbReference type="GO" id="GO:0005576">
    <property type="term" value="C:extracellular region"/>
    <property type="evidence" value="ECO:0007669"/>
    <property type="project" value="UniProtKB-SubCell"/>
</dbReference>
<comment type="function">
    <text evidence="11">This enzyme has both lysozyme (acetylmuramidase) and diacetylmuramidase activities.</text>
</comment>
<evidence type="ECO:0000256" key="11">
    <source>
        <dbReference type="ARBA" id="ARBA00055588"/>
    </source>
</evidence>
<dbReference type="Proteomes" id="UP000271554">
    <property type="component" value="Chromosome"/>
</dbReference>
<gene>
    <name evidence="13" type="primary">acm_2</name>
    <name evidence="13" type="ORF">DWB77_05870</name>
</gene>
<dbReference type="PANTHER" id="PTHR34135">
    <property type="entry name" value="LYSOZYME"/>
    <property type="match status" value="1"/>
</dbReference>
<feature type="signal peptide" evidence="12">
    <location>
        <begin position="1"/>
        <end position="35"/>
    </location>
</feature>
<comment type="subcellular location">
    <subcellularLocation>
        <location evidence="2">Secreted</location>
    </subcellularLocation>
</comment>
<protein>
    <recommendedName>
        <fullName evidence="4">lysozyme</fullName>
        <ecNumber evidence="4">3.2.1.17</ecNumber>
    </recommendedName>
</protein>
<dbReference type="InterPro" id="IPR017853">
    <property type="entry name" value="GH"/>
</dbReference>
<keyword evidence="9" id="KW-1015">Disulfide bond</keyword>
<dbReference type="GO" id="GO:0016052">
    <property type="term" value="P:carbohydrate catabolic process"/>
    <property type="evidence" value="ECO:0007669"/>
    <property type="project" value="TreeGrafter"/>
</dbReference>
<dbReference type="Pfam" id="PF01183">
    <property type="entry name" value="Glyco_hydro_25"/>
    <property type="match status" value="1"/>
</dbReference>
<dbReference type="GO" id="GO:0003796">
    <property type="term" value="F:lysozyme activity"/>
    <property type="evidence" value="ECO:0007669"/>
    <property type="project" value="UniProtKB-EC"/>
</dbReference>
<evidence type="ECO:0000256" key="2">
    <source>
        <dbReference type="ARBA" id="ARBA00004613"/>
    </source>
</evidence>
<evidence type="ECO:0000256" key="5">
    <source>
        <dbReference type="ARBA" id="ARBA00022525"/>
    </source>
</evidence>
<dbReference type="AlphaFoldDB" id="A0A387HQP7"/>
<dbReference type="GO" id="GO:0016998">
    <property type="term" value="P:cell wall macromolecule catabolic process"/>
    <property type="evidence" value="ECO:0007669"/>
    <property type="project" value="InterPro"/>
</dbReference>
<comment type="catalytic activity">
    <reaction evidence="1">
        <text>Hydrolysis of (1-&gt;4)-beta-linkages between N-acetylmuramic acid and N-acetyl-D-glucosamine residues in a peptidoglycan and between N-acetyl-D-glucosamine residues in chitodextrins.</text>
        <dbReference type="EC" id="3.2.1.17"/>
    </reaction>
</comment>
<keyword evidence="6" id="KW-0929">Antimicrobial</keyword>
<keyword evidence="14" id="KW-1185">Reference proteome</keyword>
<dbReference type="KEGG" id="shun:DWB77_05870"/>
<evidence type="ECO:0000256" key="3">
    <source>
        <dbReference type="ARBA" id="ARBA00010646"/>
    </source>
</evidence>
<accession>A0A387HQP7</accession>
<comment type="similarity">
    <text evidence="3">Belongs to the glycosyl hydrolase 25 family.</text>
</comment>
<dbReference type="InterPro" id="IPR002053">
    <property type="entry name" value="Glyco_hydro_25"/>
</dbReference>
<evidence type="ECO:0000313" key="14">
    <source>
        <dbReference type="Proteomes" id="UP000271554"/>
    </source>
</evidence>
<evidence type="ECO:0000313" key="13">
    <source>
        <dbReference type="EMBL" id="AYG83672.1"/>
    </source>
</evidence>
<reference evidence="13 14" key="1">
    <citation type="submission" date="2018-10" db="EMBL/GenBank/DDBJ databases">
        <title>Relationship between Morphology and Antimicrobial Activity in Streptomyces.</title>
        <authorList>
            <person name="Kang H.J."/>
            <person name="Kim S.B."/>
        </authorList>
    </citation>
    <scope>NUCLEOTIDE SEQUENCE [LARGE SCALE GENOMIC DNA]</scope>
    <source>
        <strain evidence="13 14">BH38</strain>
    </source>
</reference>